<proteinExistence type="predicted"/>
<keyword evidence="3" id="KW-1185">Reference proteome</keyword>
<dbReference type="Proteomes" id="UP000504636">
    <property type="component" value="Unplaced"/>
</dbReference>
<evidence type="ECO:0000313" key="3">
    <source>
        <dbReference type="Proteomes" id="UP000504636"/>
    </source>
</evidence>
<dbReference type="EMBL" id="MU003694">
    <property type="protein sequence ID" value="KAF2815344.1"/>
    <property type="molecule type" value="Genomic_DNA"/>
</dbReference>
<feature type="domain" description="Heterokaryon incompatibility" evidence="1">
    <location>
        <begin position="47"/>
        <end position="196"/>
    </location>
</feature>
<name>A0A6A6Z4X6_9PEZI</name>
<reference evidence="4" key="3">
    <citation type="submission" date="2025-04" db="UniProtKB">
        <authorList>
            <consortium name="RefSeq"/>
        </authorList>
    </citation>
    <scope>IDENTIFICATION</scope>
    <source>
        <strain evidence="4">CBS 304.34</strain>
    </source>
</reference>
<dbReference type="Pfam" id="PF06985">
    <property type="entry name" value="HET"/>
    <property type="match status" value="1"/>
</dbReference>
<dbReference type="PANTHER" id="PTHR24148">
    <property type="entry name" value="ANKYRIN REPEAT DOMAIN-CONTAINING PROTEIN 39 HOMOLOG-RELATED"/>
    <property type="match status" value="1"/>
</dbReference>
<protein>
    <submittedName>
        <fullName evidence="2 4">HET-domain-containing protein</fullName>
    </submittedName>
</protein>
<reference evidence="2 4" key="1">
    <citation type="journal article" date="2020" name="Stud. Mycol.">
        <title>101 Dothideomycetes genomes: a test case for predicting lifestyles and emergence of pathogens.</title>
        <authorList>
            <person name="Haridas S."/>
            <person name="Albert R."/>
            <person name="Binder M."/>
            <person name="Bloem J."/>
            <person name="Labutti K."/>
            <person name="Salamov A."/>
            <person name="Andreopoulos B."/>
            <person name="Baker S."/>
            <person name="Barry K."/>
            <person name="Bills G."/>
            <person name="Bluhm B."/>
            <person name="Cannon C."/>
            <person name="Castanera R."/>
            <person name="Culley D."/>
            <person name="Daum C."/>
            <person name="Ezra D."/>
            <person name="Gonzalez J."/>
            <person name="Henrissat B."/>
            <person name="Kuo A."/>
            <person name="Liang C."/>
            <person name="Lipzen A."/>
            <person name="Lutzoni F."/>
            <person name="Magnuson J."/>
            <person name="Mondo S."/>
            <person name="Nolan M."/>
            <person name="Ohm R."/>
            <person name="Pangilinan J."/>
            <person name="Park H.-J."/>
            <person name="Ramirez L."/>
            <person name="Alfaro M."/>
            <person name="Sun H."/>
            <person name="Tritt A."/>
            <person name="Yoshinaga Y."/>
            <person name="Zwiers L.-H."/>
            <person name="Turgeon B."/>
            <person name="Goodwin S."/>
            <person name="Spatafora J."/>
            <person name="Crous P."/>
            <person name="Grigoriev I."/>
        </authorList>
    </citation>
    <scope>NUCLEOTIDE SEQUENCE</scope>
    <source>
        <strain evidence="2 4">CBS 304.34</strain>
    </source>
</reference>
<dbReference type="GeneID" id="54454076"/>
<dbReference type="OrthoDB" id="2157530at2759"/>
<dbReference type="InterPro" id="IPR010730">
    <property type="entry name" value="HET"/>
</dbReference>
<dbReference type="AlphaFoldDB" id="A0A6A6Z4X6"/>
<accession>A0A6A6Z4X6</accession>
<gene>
    <name evidence="2 4" type="ORF">BDZ99DRAFT_194222</name>
</gene>
<evidence type="ECO:0000313" key="2">
    <source>
        <dbReference type="EMBL" id="KAF2815344.1"/>
    </source>
</evidence>
<evidence type="ECO:0000259" key="1">
    <source>
        <dbReference type="Pfam" id="PF06985"/>
    </source>
</evidence>
<dbReference type="InterPro" id="IPR052895">
    <property type="entry name" value="HetReg/Transcr_Mod"/>
</dbReference>
<organism evidence="2">
    <name type="scientific">Mytilinidion resinicola</name>
    <dbReference type="NCBI Taxonomy" id="574789"/>
    <lineage>
        <taxon>Eukaryota</taxon>
        <taxon>Fungi</taxon>
        <taxon>Dikarya</taxon>
        <taxon>Ascomycota</taxon>
        <taxon>Pezizomycotina</taxon>
        <taxon>Dothideomycetes</taxon>
        <taxon>Pleosporomycetidae</taxon>
        <taxon>Mytilinidiales</taxon>
        <taxon>Mytilinidiaceae</taxon>
        <taxon>Mytilinidion</taxon>
    </lineage>
</organism>
<reference evidence="4" key="2">
    <citation type="submission" date="2020-04" db="EMBL/GenBank/DDBJ databases">
        <authorList>
            <consortium name="NCBI Genome Project"/>
        </authorList>
    </citation>
    <scope>NUCLEOTIDE SEQUENCE</scope>
    <source>
        <strain evidence="4">CBS 304.34</strain>
    </source>
</reference>
<evidence type="ECO:0000313" key="4">
    <source>
        <dbReference type="RefSeq" id="XP_033582308.1"/>
    </source>
</evidence>
<dbReference type="RefSeq" id="XP_033582308.1">
    <property type="nucleotide sequence ID" value="XM_033713183.1"/>
</dbReference>
<sequence length="645" mass="71370">MSYSSFCYLALNHHAHEIRVLTLWPGCPDDPLQCDLSTARLTTRPVFNALSYVWGDPVNPNDPDTVITLDGCNFPVTASLFSALRHLRPPVGGHPLRLWVDAVCINQADLEERSQQVAMMRDIYASAERVVIWLGDEDDDSNAVFDALGDIVAPSSHQYDEEQAGHRQMLMRQCSGAFYSLADRRPWFSRVWILQELAMAKQDPLVACGWKSVAWSVFIDACKIIARALFTEIGMVRQKVQDGGYKRLDGTMPDTDANDVSDDNTVKVLAKLKIDVLEDLHDAVRTRNGESLWKLLIISRTSESTDPRDRVYGLLGLLEPDALDPQNSFVIPIDYRKPTAAVYADAVSHIFSRGEGPYFLSGAFLPGTSAAAPHINSLPSTIAQPSLPTWVPDLSRQVAGKATQPSGIQFHPPAGISVSGVGTDCNNGRVLEDGRTLQVEGLLVDTIERVIPLGTSFDSLVEKLPDIESRAAEARERPFHFGPSTAALIEQFKRKEPLWRTLISNKRFMSGYDAAPSTYEEAYLNLLNQRVSPLGADRSEDDAQGNEYELCLERCINNRTFFLTKGGFFGICVPDSREGDIVSIIFGSPVPFILRPAESAVSVSSCERDYHFLVGASYVSGIMSGELVDELYCEDLMDSTTFFIQ</sequence>
<dbReference type="PANTHER" id="PTHR24148:SF73">
    <property type="entry name" value="HET DOMAIN PROTEIN (AFU_ORTHOLOGUE AFUA_8G01020)"/>
    <property type="match status" value="1"/>
</dbReference>
<dbReference type="Pfam" id="PF26639">
    <property type="entry name" value="Het-6_barrel"/>
    <property type="match status" value="1"/>
</dbReference>